<protein>
    <submittedName>
        <fullName evidence="1">Uncharacterized protein</fullName>
    </submittedName>
</protein>
<name>A0A1R3VXQ1_9GAMM</name>
<dbReference type="RefSeq" id="WP_076755359.1">
    <property type="nucleotide sequence ID" value="NZ_CP023018.1"/>
</dbReference>
<dbReference type="Proteomes" id="UP000223759">
    <property type="component" value="Unassembled WGS sequence"/>
</dbReference>
<dbReference type="EMBL" id="FTPK01000002">
    <property type="protein sequence ID" value="SIT68742.1"/>
    <property type="molecule type" value="Genomic_DNA"/>
</dbReference>
<gene>
    <name evidence="1" type="ORF">SAMN05216526_0922</name>
</gene>
<dbReference type="AlphaFoldDB" id="A0A1R3VXQ1"/>
<sequence>MSRIPAITDGRQRGAVLLLMALLLSTASFLAMAAMDLGSDQYRIAHYQQEALRAELAVQSGAARLIDALEDRALPHEGALDALRDLLHQTQQEPLADGQWSIVTVALNSDQWHITLKGESPNALVSRQIILIFGWSEMGSDPTWVGSDPKLQWSAYLAH</sequence>
<evidence type="ECO:0000313" key="1">
    <source>
        <dbReference type="EMBL" id="SIT68742.1"/>
    </source>
</evidence>
<dbReference type="STRING" id="233100.SAMN05216526_0922"/>
<keyword evidence="2" id="KW-1185">Reference proteome</keyword>
<accession>A0A1R3VXQ1</accession>
<organism evidence="1 2">
    <name type="scientific">Ectothiorhodosinus mongolicus</name>
    <dbReference type="NCBI Taxonomy" id="233100"/>
    <lineage>
        <taxon>Bacteria</taxon>
        <taxon>Pseudomonadati</taxon>
        <taxon>Pseudomonadota</taxon>
        <taxon>Gammaproteobacteria</taxon>
        <taxon>Chromatiales</taxon>
        <taxon>Ectothiorhodospiraceae</taxon>
        <taxon>Ectothiorhodosinus</taxon>
    </lineage>
</organism>
<reference evidence="1 2" key="1">
    <citation type="submission" date="2017-01" db="EMBL/GenBank/DDBJ databases">
        <authorList>
            <person name="Mah S.A."/>
            <person name="Swanson W.J."/>
            <person name="Moy G.W."/>
            <person name="Vacquier V.D."/>
        </authorList>
    </citation>
    <scope>NUCLEOTIDE SEQUENCE [LARGE SCALE GENOMIC DNA]</scope>
    <source>
        <strain evidence="1 2">M9</strain>
    </source>
</reference>
<proteinExistence type="predicted"/>
<evidence type="ECO:0000313" key="2">
    <source>
        <dbReference type="Proteomes" id="UP000223759"/>
    </source>
</evidence>